<keyword evidence="3" id="KW-1185">Reference proteome</keyword>
<evidence type="ECO:0000313" key="2">
    <source>
        <dbReference type="EMBL" id="KAK2152956.1"/>
    </source>
</evidence>
<dbReference type="EMBL" id="JAODUP010000313">
    <property type="protein sequence ID" value="KAK2152956.1"/>
    <property type="molecule type" value="Genomic_DNA"/>
</dbReference>
<accession>A0AAD9JHA1</accession>
<evidence type="ECO:0000313" key="3">
    <source>
        <dbReference type="Proteomes" id="UP001208570"/>
    </source>
</evidence>
<dbReference type="AlphaFoldDB" id="A0AAD9JHA1"/>
<reference evidence="2" key="1">
    <citation type="journal article" date="2023" name="Mol. Biol. Evol.">
        <title>Third-Generation Sequencing Reveals the Adaptive Role of the Epigenome in Three Deep-Sea Polychaetes.</title>
        <authorList>
            <person name="Perez M."/>
            <person name="Aroh O."/>
            <person name="Sun Y."/>
            <person name="Lan Y."/>
            <person name="Juniper S.K."/>
            <person name="Young C.R."/>
            <person name="Angers B."/>
            <person name="Qian P.Y."/>
        </authorList>
    </citation>
    <scope>NUCLEOTIDE SEQUENCE</scope>
    <source>
        <strain evidence="2">P08H-3</strain>
    </source>
</reference>
<protein>
    <submittedName>
        <fullName evidence="2">Uncharacterized protein</fullName>
    </submittedName>
</protein>
<feature type="region of interest" description="Disordered" evidence="1">
    <location>
        <begin position="25"/>
        <end position="48"/>
    </location>
</feature>
<evidence type="ECO:0000256" key="1">
    <source>
        <dbReference type="SAM" id="MobiDB-lite"/>
    </source>
</evidence>
<sequence length="142" mass="15884">MAHHTTDLETWNDVRQLAFNKTKVQRGEKRALKKSNSSGDDETIAGPMGQLPSYYADVPLVVNSTTRAPVLPSTTSSLSREYPDKSIQVEYCWLESVRNILALVSDDKDNQSVDNMSWAAYHATHSVLEERPSAKMPYSLVP</sequence>
<name>A0AAD9JHA1_9ANNE</name>
<dbReference type="Proteomes" id="UP001208570">
    <property type="component" value="Unassembled WGS sequence"/>
</dbReference>
<gene>
    <name evidence="2" type="ORF">LSH36_313g01031</name>
</gene>
<comment type="caution">
    <text evidence="2">The sequence shown here is derived from an EMBL/GenBank/DDBJ whole genome shotgun (WGS) entry which is preliminary data.</text>
</comment>
<proteinExistence type="predicted"/>
<organism evidence="2 3">
    <name type="scientific">Paralvinella palmiformis</name>
    <dbReference type="NCBI Taxonomy" id="53620"/>
    <lineage>
        <taxon>Eukaryota</taxon>
        <taxon>Metazoa</taxon>
        <taxon>Spiralia</taxon>
        <taxon>Lophotrochozoa</taxon>
        <taxon>Annelida</taxon>
        <taxon>Polychaeta</taxon>
        <taxon>Sedentaria</taxon>
        <taxon>Canalipalpata</taxon>
        <taxon>Terebellida</taxon>
        <taxon>Terebelliformia</taxon>
        <taxon>Alvinellidae</taxon>
        <taxon>Paralvinella</taxon>
    </lineage>
</organism>